<evidence type="ECO:0000313" key="2">
    <source>
        <dbReference type="EMBL" id="RXK35356.1"/>
    </source>
</evidence>
<comment type="caution">
    <text evidence="2">The sequence shown here is derived from an EMBL/GenBank/DDBJ whole genome shotgun (WGS) entry which is preliminary data.</text>
</comment>
<dbReference type="OrthoDB" id="2596783at2759"/>
<evidence type="ECO:0000313" key="3">
    <source>
        <dbReference type="Proteomes" id="UP000289152"/>
    </source>
</evidence>
<protein>
    <submittedName>
        <fullName evidence="2">Uncharacterized protein</fullName>
    </submittedName>
</protein>
<dbReference type="VEuPathDB" id="FungiDB:TREMEDRAFT_60193"/>
<keyword evidence="3" id="KW-1185">Reference proteome</keyword>
<name>A0A4Q1BC41_TREME</name>
<dbReference type="InParanoid" id="A0A4Q1BC41"/>
<accession>A0A4Q1BC41</accession>
<feature type="region of interest" description="Disordered" evidence="1">
    <location>
        <begin position="1"/>
        <end position="97"/>
    </location>
</feature>
<organism evidence="2 3">
    <name type="scientific">Tremella mesenterica</name>
    <name type="common">Jelly fungus</name>
    <dbReference type="NCBI Taxonomy" id="5217"/>
    <lineage>
        <taxon>Eukaryota</taxon>
        <taxon>Fungi</taxon>
        <taxon>Dikarya</taxon>
        <taxon>Basidiomycota</taxon>
        <taxon>Agaricomycotina</taxon>
        <taxon>Tremellomycetes</taxon>
        <taxon>Tremellales</taxon>
        <taxon>Tremellaceae</taxon>
        <taxon>Tremella</taxon>
    </lineage>
</organism>
<gene>
    <name evidence="2" type="ORF">M231_07378</name>
</gene>
<sequence>MFHVKSPIMGARYPPSSPLNPYPSSSSPLTSPTPSPGPSVYRPFSTLAQPFSPNLHLQRRSPTSQTPTRFARPSQAGKQRSSPGITFTAEGTTPTESAMWRQAFTRRMEERVRRKKAREEDLARRRNMKLPQEEDVFDEEAERQAQNDEEEIFRRLMVLQRRREERAQLAAEEWEGGGSDPVAPEFWDEIQIQHTPRPIIPLRPADITMGHEPQTPPVARPWRPVPLQSVQGGHSVTEEIEEERWAREAAEAEEAEFEAEEAELARLIEEEYYRQLQAQGRRSEAEDDAMDLS</sequence>
<evidence type="ECO:0000256" key="1">
    <source>
        <dbReference type="SAM" id="MobiDB-lite"/>
    </source>
</evidence>
<proteinExistence type="predicted"/>
<feature type="compositionally biased region" description="Polar residues" evidence="1">
    <location>
        <begin position="76"/>
        <end position="96"/>
    </location>
</feature>
<dbReference type="Proteomes" id="UP000289152">
    <property type="component" value="Unassembled WGS sequence"/>
</dbReference>
<dbReference type="AlphaFoldDB" id="A0A4Q1BC41"/>
<reference evidence="2 3" key="1">
    <citation type="submission" date="2016-06" db="EMBL/GenBank/DDBJ databases">
        <title>Evolution of pathogenesis and genome organization in the Tremellales.</title>
        <authorList>
            <person name="Cuomo C."/>
            <person name="Litvintseva A."/>
            <person name="Heitman J."/>
            <person name="Chen Y."/>
            <person name="Sun S."/>
            <person name="Springer D."/>
            <person name="Dromer F."/>
            <person name="Young S."/>
            <person name="Zeng Q."/>
            <person name="Chapman S."/>
            <person name="Gujja S."/>
            <person name="Saif S."/>
            <person name="Birren B."/>
        </authorList>
    </citation>
    <scope>NUCLEOTIDE SEQUENCE [LARGE SCALE GENOMIC DNA]</scope>
    <source>
        <strain evidence="2 3">ATCC 28783</strain>
    </source>
</reference>
<feature type="region of interest" description="Disordered" evidence="1">
    <location>
        <begin position="201"/>
        <end position="246"/>
    </location>
</feature>
<dbReference type="EMBL" id="SDIL01000141">
    <property type="protein sequence ID" value="RXK35356.1"/>
    <property type="molecule type" value="Genomic_DNA"/>
</dbReference>